<evidence type="ECO:0000256" key="1">
    <source>
        <dbReference type="ARBA" id="ARBA00004141"/>
    </source>
</evidence>
<feature type="transmembrane region" description="Helical" evidence="5">
    <location>
        <begin position="109"/>
        <end position="126"/>
    </location>
</feature>
<evidence type="ECO:0000256" key="6">
    <source>
        <dbReference type="SAM" id="SignalP"/>
    </source>
</evidence>
<proteinExistence type="predicted"/>
<name>A0A164ZQV5_9AGAM</name>
<gene>
    <name evidence="7" type="ORF">SISNIDRAFT_546989</name>
</gene>
<evidence type="ECO:0000313" key="8">
    <source>
        <dbReference type="Proteomes" id="UP000076722"/>
    </source>
</evidence>
<feature type="chain" id="PRO_5007854988" evidence="6">
    <location>
        <begin position="21"/>
        <end position="312"/>
    </location>
</feature>
<evidence type="ECO:0000256" key="3">
    <source>
        <dbReference type="ARBA" id="ARBA00022989"/>
    </source>
</evidence>
<keyword evidence="8" id="KW-1185">Reference proteome</keyword>
<keyword evidence="6" id="KW-0732">Signal</keyword>
<dbReference type="GO" id="GO:0016020">
    <property type="term" value="C:membrane"/>
    <property type="evidence" value="ECO:0007669"/>
    <property type="project" value="UniProtKB-SubCell"/>
</dbReference>
<dbReference type="Pfam" id="PF04479">
    <property type="entry name" value="RTA1"/>
    <property type="match status" value="1"/>
</dbReference>
<accession>A0A164ZQV5</accession>
<dbReference type="OrthoDB" id="3358017at2759"/>
<feature type="transmembrane region" description="Helical" evidence="5">
    <location>
        <begin position="39"/>
        <end position="61"/>
    </location>
</feature>
<dbReference type="PANTHER" id="PTHR31465">
    <property type="entry name" value="PROTEIN RTA1-RELATED"/>
    <property type="match status" value="1"/>
</dbReference>
<keyword evidence="3 5" id="KW-1133">Transmembrane helix</keyword>
<evidence type="ECO:0000256" key="4">
    <source>
        <dbReference type="ARBA" id="ARBA00023136"/>
    </source>
</evidence>
<protein>
    <submittedName>
        <fullName evidence="7">RTA1-like protein</fullName>
    </submittedName>
</protein>
<evidence type="ECO:0000313" key="7">
    <source>
        <dbReference type="EMBL" id="KZS97966.1"/>
    </source>
</evidence>
<evidence type="ECO:0000256" key="5">
    <source>
        <dbReference type="SAM" id="Phobius"/>
    </source>
</evidence>
<feature type="transmembrane region" description="Helical" evidence="5">
    <location>
        <begin position="187"/>
        <end position="209"/>
    </location>
</feature>
<dbReference type="STRING" id="1314777.A0A164ZQV5"/>
<feature type="transmembrane region" description="Helical" evidence="5">
    <location>
        <begin position="146"/>
        <end position="167"/>
    </location>
</feature>
<dbReference type="InterPro" id="IPR007568">
    <property type="entry name" value="RTA1"/>
</dbReference>
<feature type="transmembrane region" description="Helical" evidence="5">
    <location>
        <begin position="73"/>
        <end position="94"/>
    </location>
</feature>
<evidence type="ECO:0000256" key="2">
    <source>
        <dbReference type="ARBA" id="ARBA00022692"/>
    </source>
</evidence>
<organism evidence="7 8">
    <name type="scientific">Sistotremastrum niveocremeum HHB9708</name>
    <dbReference type="NCBI Taxonomy" id="1314777"/>
    <lineage>
        <taxon>Eukaryota</taxon>
        <taxon>Fungi</taxon>
        <taxon>Dikarya</taxon>
        <taxon>Basidiomycota</taxon>
        <taxon>Agaricomycotina</taxon>
        <taxon>Agaricomycetes</taxon>
        <taxon>Sistotremastrales</taxon>
        <taxon>Sistotremastraceae</taxon>
        <taxon>Sertulicium</taxon>
        <taxon>Sertulicium niveocremeum</taxon>
    </lineage>
</organism>
<keyword evidence="2 5" id="KW-0812">Transmembrane</keyword>
<sequence>MSLQTSLSFIFFLLVGFATASNSTVDPFTDPKHDPNNPLRYIASNVPTAIAFTIFLCIAIYMTFATVKWGARYMLAMTIGAYTFTLGFAFRFALHSNPDSRGIYIGEDLLIVLSPCAFIAAEYVLLGRMAGHLGQGKYLPISPRRITLFFVLSDVSTFLIQAAGGTLTISKNLNTAVAGGHIFQAGLILQAISFLFFTAMFTYWVLIVRAKEPETWNRDAAYPWYRDWRTLAKAQFISCIGVLIRSGYRVAELSEGYVGHLATTEGFFYALDTLPLLIAVGVYVPFWPGHFIPDVKKAGRNGDDVPLRNIGP</sequence>
<comment type="subcellular location">
    <subcellularLocation>
        <location evidence="1">Membrane</location>
        <topology evidence="1">Multi-pass membrane protein</topology>
    </subcellularLocation>
</comment>
<dbReference type="PANTHER" id="PTHR31465:SF1">
    <property type="entry name" value="PROTEIN RTA1-RELATED"/>
    <property type="match status" value="1"/>
</dbReference>
<keyword evidence="4 5" id="KW-0472">Membrane</keyword>
<dbReference type="AlphaFoldDB" id="A0A164ZQV5"/>
<reference evidence="7 8" key="1">
    <citation type="journal article" date="2016" name="Mol. Biol. Evol.">
        <title>Comparative Genomics of Early-Diverging Mushroom-Forming Fungi Provides Insights into the Origins of Lignocellulose Decay Capabilities.</title>
        <authorList>
            <person name="Nagy L.G."/>
            <person name="Riley R."/>
            <person name="Tritt A."/>
            <person name="Adam C."/>
            <person name="Daum C."/>
            <person name="Floudas D."/>
            <person name="Sun H."/>
            <person name="Yadav J.S."/>
            <person name="Pangilinan J."/>
            <person name="Larsson K.H."/>
            <person name="Matsuura K."/>
            <person name="Barry K."/>
            <person name="Labutti K."/>
            <person name="Kuo R."/>
            <person name="Ohm R.A."/>
            <person name="Bhattacharya S.S."/>
            <person name="Shirouzu T."/>
            <person name="Yoshinaga Y."/>
            <person name="Martin F.M."/>
            <person name="Grigoriev I.V."/>
            <person name="Hibbett D.S."/>
        </authorList>
    </citation>
    <scope>NUCLEOTIDE SEQUENCE [LARGE SCALE GENOMIC DNA]</scope>
    <source>
        <strain evidence="7 8">HHB9708</strain>
    </source>
</reference>
<feature type="transmembrane region" description="Helical" evidence="5">
    <location>
        <begin position="268"/>
        <end position="287"/>
    </location>
</feature>
<feature type="signal peptide" evidence="6">
    <location>
        <begin position="1"/>
        <end position="20"/>
    </location>
</feature>
<dbReference type="EMBL" id="KV419396">
    <property type="protein sequence ID" value="KZS97966.1"/>
    <property type="molecule type" value="Genomic_DNA"/>
</dbReference>
<dbReference type="Proteomes" id="UP000076722">
    <property type="component" value="Unassembled WGS sequence"/>
</dbReference>